<dbReference type="EMBL" id="CP147250">
    <property type="protein sequence ID" value="WYJ79604.1"/>
    <property type="molecule type" value="Genomic_DNA"/>
</dbReference>
<evidence type="ECO:0000313" key="4">
    <source>
        <dbReference type="Proteomes" id="UP000664360"/>
    </source>
</evidence>
<gene>
    <name evidence="3" type="ORF">DOK79_001144</name>
</gene>
<keyword evidence="4" id="KW-1185">Reference proteome</keyword>
<feature type="domain" description="TraG P-loop" evidence="2">
    <location>
        <begin position="437"/>
        <end position="740"/>
    </location>
</feature>
<sequence>MMKLKALKALKPTKKSKDDEKQFISKPKPKKKEDLDPFRDTFRFEDIYDSGICKIDDFTYSLTLELQDINYQLSSDDNQIEIFSQYCDFLNSLSSKTKLQLTVYKKKRPLADLQSVLYYKAKNDFLDSYREEMNQVISRKLDEEKNGFKKTILFTFVQQHPTLEIAQKELEMVADRFEMFASRLGSQAKKVEKTKLLHMMAEILLTNDKTTKSEVNEVLPEVMEFKENKNYLKIDDHYAKTLYLQEYPAELSDTFLFEMLEIPREIVVSIHIEPMDQDEAFDLVKTKLAFMEQQKVDEQKKALQSGYDFEMLSYELSYSLTEAKGLVDDLQNRGQKLYAITGSIHFHSPTTEKLAEVHDEINSVCRRFGFKLIELEFMQENGLNATLPLGINAIPLDRTLSTASTAIFIPFTISDLIQENGKYYGVNAISKNILSLDRKLLKAPNGFVLGTPGSGKSFSVKREIVNVLLRDAEDEVIIIDPEREYSVIGQNFNGEIIKISSDSPTTINPMDINENYGDDTDPVVLKSEFLISLFDLIIGGALGLSSTQKTLIDRVCRRTYEVLGDRTPTFIDFYNILKEQEEDEAKQLVMDLEIYIEGSLSVFSAETNVDITKRLVIYDIKDLGKQLKTMGMLIVLDQVWNRITTNRERGVRTWLYIDEMQLLFTNEYSENYFFELWSRARKWGAIPTGITQNVETLLLSDLARRMLSNSDFIMMLNQAKSDRTQLVRLFDISEEQEKYVVNSPEGYGLMVFGDTTLPFYDHFPKDTQLYKMMSTKPGET</sequence>
<dbReference type="Gene3D" id="1.10.8.730">
    <property type="match status" value="1"/>
</dbReference>
<dbReference type="InterPro" id="IPR027417">
    <property type="entry name" value="P-loop_NTPase"/>
</dbReference>
<dbReference type="InterPro" id="IPR051162">
    <property type="entry name" value="T4SS_component"/>
</dbReference>
<name>A0ABZ2SV35_9ENTE</name>
<proteinExistence type="predicted"/>
<dbReference type="PANTHER" id="PTHR30121:SF6">
    <property type="entry name" value="SLR6007 PROTEIN"/>
    <property type="match status" value="1"/>
</dbReference>
<dbReference type="Pfam" id="PF19044">
    <property type="entry name" value="P-loop_TraG"/>
    <property type="match status" value="1"/>
</dbReference>
<dbReference type="InterPro" id="IPR043964">
    <property type="entry name" value="P-loop_TraG"/>
</dbReference>
<dbReference type="SUPFAM" id="SSF52540">
    <property type="entry name" value="P-loop containing nucleoside triphosphate hydrolases"/>
    <property type="match status" value="1"/>
</dbReference>
<evidence type="ECO:0000313" key="3">
    <source>
        <dbReference type="EMBL" id="WYJ79604.1"/>
    </source>
</evidence>
<dbReference type="Gene3D" id="3.40.50.300">
    <property type="entry name" value="P-loop containing nucleotide triphosphate hydrolases"/>
    <property type="match status" value="1"/>
</dbReference>
<organism evidence="3 4">
    <name type="scientific">Candidatus Enterococcus mangumiae</name>
    <dbReference type="NCBI Taxonomy" id="2230878"/>
    <lineage>
        <taxon>Bacteria</taxon>
        <taxon>Bacillati</taxon>
        <taxon>Bacillota</taxon>
        <taxon>Bacilli</taxon>
        <taxon>Lactobacillales</taxon>
        <taxon>Enterococcaceae</taxon>
        <taxon>Enterococcus</taxon>
    </lineage>
</organism>
<dbReference type="RefSeq" id="WP_206858513.1">
    <property type="nucleotide sequence ID" value="NZ_CP147250.1"/>
</dbReference>
<protein>
    <recommendedName>
        <fullName evidence="2">TraG P-loop domain-containing protein</fullName>
    </recommendedName>
</protein>
<evidence type="ECO:0000256" key="1">
    <source>
        <dbReference type="SAM" id="MobiDB-lite"/>
    </source>
</evidence>
<reference evidence="3 4" key="1">
    <citation type="submission" date="2021-03" db="EMBL/GenBank/DDBJ databases">
        <authorList>
            <person name="Gilmore M.S."/>
            <person name="Schwartzman J."/>
            <person name="Van Tyne D."/>
            <person name="Martin M."/>
            <person name="Earl A.M."/>
            <person name="Manson A.L."/>
            <person name="Straub T."/>
            <person name="Salamzade R."/>
            <person name="Saavedra J."/>
            <person name="Lebreton F."/>
            <person name="Prichula J."/>
            <person name="Schaufler K."/>
            <person name="Gaca A."/>
            <person name="Sgardioli B."/>
            <person name="Wagenaar J."/>
            <person name="Strong T."/>
        </authorList>
    </citation>
    <scope>NUCLEOTIDE SEQUENCE [LARGE SCALE GENOMIC DNA]</scope>
    <source>
        <strain evidence="3 4">DIV1094</strain>
    </source>
</reference>
<dbReference type="PANTHER" id="PTHR30121">
    <property type="entry name" value="UNCHARACTERIZED PROTEIN YJGR-RELATED"/>
    <property type="match status" value="1"/>
</dbReference>
<accession>A0ABZ2SV35</accession>
<feature type="compositionally biased region" description="Basic residues" evidence="1">
    <location>
        <begin position="1"/>
        <end position="14"/>
    </location>
</feature>
<evidence type="ECO:0000259" key="2">
    <source>
        <dbReference type="Pfam" id="PF19044"/>
    </source>
</evidence>
<feature type="region of interest" description="Disordered" evidence="1">
    <location>
        <begin position="1"/>
        <end position="32"/>
    </location>
</feature>
<dbReference type="NCBIfam" id="NF045971">
    <property type="entry name" value="conju_CD1110"/>
    <property type="match status" value="1"/>
</dbReference>
<reference evidence="3 4" key="2">
    <citation type="submission" date="2024-03" db="EMBL/GenBank/DDBJ databases">
        <title>The Genome Sequence of Enterococcus sp. DIV1094.</title>
        <authorList>
            <consortium name="The Broad Institute Genomics Platform"/>
            <consortium name="The Broad Institute Microbial Omics Core"/>
            <consortium name="The Broad Institute Genomic Center for Infectious Diseases"/>
            <person name="Earl A."/>
            <person name="Manson A."/>
            <person name="Gilmore M."/>
            <person name="Schwartman J."/>
            <person name="Shea T."/>
            <person name="Abouelleil A."/>
            <person name="Cao P."/>
            <person name="Chapman S."/>
            <person name="Cusick C."/>
            <person name="Young S."/>
            <person name="Neafsey D."/>
            <person name="Nusbaum C."/>
            <person name="Birren B."/>
        </authorList>
    </citation>
    <scope>NUCLEOTIDE SEQUENCE [LARGE SCALE GENOMIC DNA]</scope>
    <source>
        <strain evidence="3 4">DIV1094</strain>
    </source>
</reference>
<dbReference type="Proteomes" id="UP000664360">
    <property type="component" value="Chromosome"/>
</dbReference>